<protein>
    <submittedName>
        <fullName evidence="2">Uncharacterized protein</fullName>
    </submittedName>
</protein>
<organism evidence="2 3">
    <name type="scientific">Glossina palpalis gambiensis</name>
    <dbReference type="NCBI Taxonomy" id="67801"/>
    <lineage>
        <taxon>Eukaryota</taxon>
        <taxon>Metazoa</taxon>
        <taxon>Ecdysozoa</taxon>
        <taxon>Arthropoda</taxon>
        <taxon>Hexapoda</taxon>
        <taxon>Insecta</taxon>
        <taxon>Pterygota</taxon>
        <taxon>Neoptera</taxon>
        <taxon>Endopterygota</taxon>
        <taxon>Diptera</taxon>
        <taxon>Brachycera</taxon>
        <taxon>Muscomorpha</taxon>
        <taxon>Hippoboscoidea</taxon>
        <taxon>Glossinidae</taxon>
        <taxon>Glossina</taxon>
    </lineage>
</organism>
<evidence type="ECO:0000313" key="3">
    <source>
        <dbReference type="Proteomes" id="UP000092460"/>
    </source>
</evidence>
<dbReference type="EnsemblMetazoa" id="GPPI017830-RA">
    <property type="protein sequence ID" value="GPPI017830-PA"/>
    <property type="gene ID" value="GPPI017830"/>
</dbReference>
<evidence type="ECO:0000313" key="2">
    <source>
        <dbReference type="EnsemblMetazoa" id="GPPI017830-PA"/>
    </source>
</evidence>
<reference evidence="3" key="1">
    <citation type="submission" date="2015-01" db="EMBL/GenBank/DDBJ databases">
        <authorList>
            <person name="Aksoy S."/>
            <person name="Warren W."/>
            <person name="Wilson R.K."/>
        </authorList>
    </citation>
    <scope>NUCLEOTIDE SEQUENCE [LARGE SCALE GENOMIC DNA]</scope>
    <source>
        <strain evidence="3">IAEA</strain>
    </source>
</reference>
<dbReference type="EMBL" id="JXJN01007962">
    <property type="status" value="NOT_ANNOTATED_CDS"/>
    <property type="molecule type" value="Genomic_DNA"/>
</dbReference>
<keyword evidence="3" id="KW-1185">Reference proteome</keyword>
<dbReference type="AlphaFoldDB" id="A0A1B0B3Q5"/>
<sequence>MRTLKLAVHFILEKVVGLPLGAVNEKRNYQVVVAELRPRRVRPILLNARFRESVKGELQQLLILPDNQERHQCSNKRTSINEVKRYIIDTFIDDYGN</sequence>
<keyword evidence="1" id="KW-0732">Signal</keyword>
<name>A0A1B0B3Q5_9MUSC</name>
<feature type="signal peptide" evidence="1">
    <location>
        <begin position="1"/>
        <end position="17"/>
    </location>
</feature>
<evidence type="ECO:0000256" key="1">
    <source>
        <dbReference type="SAM" id="SignalP"/>
    </source>
</evidence>
<accession>A0A1B0B3Q5</accession>
<dbReference type="STRING" id="67801.A0A1B0B3Q5"/>
<reference evidence="2" key="2">
    <citation type="submission" date="2020-05" db="UniProtKB">
        <authorList>
            <consortium name="EnsemblMetazoa"/>
        </authorList>
    </citation>
    <scope>IDENTIFICATION</scope>
    <source>
        <strain evidence="2">IAEA</strain>
    </source>
</reference>
<dbReference type="Proteomes" id="UP000092460">
    <property type="component" value="Unassembled WGS sequence"/>
</dbReference>
<dbReference type="VEuPathDB" id="VectorBase:GPPI017830"/>
<proteinExistence type="predicted"/>
<feature type="chain" id="PRO_5008404542" evidence="1">
    <location>
        <begin position="18"/>
        <end position="97"/>
    </location>
</feature>